<dbReference type="Pfam" id="PF02734">
    <property type="entry name" value="Dak2"/>
    <property type="match status" value="1"/>
</dbReference>
<dbReference type="PANTHER" id="PTHR33434:SF4">
    <property type="entry name" value="PHOSPHATASE PROTEIN"/>
    <property type="match status" value="1"/>
</dbReference>
<dbReference type="InterPro" id="IPR033470">
    <property type="entry name" value="FakA-like_C"/>
</dbReference>
<protein>
    <recommendedName>
        <fullName evidence="1">DhaL domain-containing protein</fullName>
    </recommendedName>
</protein>
<organism evidence="2 3">
    <name type="scientific">Bowdeniella nasicola</name>
    <dbReference type="NCBI Taxonomy" id="208480"/>
    <lineage>
        <taxon>Bacteria</taxon>
        <taxon>Bacillati</taxon>
        <taxon>Actinomycetota</taxon>
        <taxon>Actinomycetes</taxon>
        <taxon>Actinomycetales</taxon>
        <taxon>Actinomycetaceae</taxon>
        <taxon>Bowdeniella</taxon>
    </lineage>
</organism>
<dbReference type="OrthoDB" id="9760324at2"/>
<dbReference type="Proteomes" id="UP000199288">
    <property type="component" value="Unassembled WGS sequence"/>
</dbReference>
<dbReference type="Pfam" id="PF21645">
    <property type="entry name" value="FakA-like_M"/>
    <property type="match status" value="1"/>
</dbReference>
<evidence type="ECO:0000313" key="2">
    <source>
        <dbReference type="EMBL" id="SEA54551.1"/>
    </source>
</evidence>
<dbReference type="EMBL" id="FNQV01000011">
    <property type="protein sequence ID" value="SEA54551.1"/>
    <property type="molecule type" value="Genomic_DNA"/>
</dbReference>
<dbReference type="PROSITE" id="PS51480">
    <property type="entry name" value="DHAL"/>
    <property type="match status" value="1"/>
</dbReference>
<evidence type="ECO:0000259" key="1">
    <source>
        <dbReference type="PROSITE" id="PS51480"/>
    </source>
</evidence>
<dbReference type="AlphaFoldDB" id="A0A1H4C2B3"/>
<evidence type="ECO:0000313" key="3">
    <source>
        <dbReference type="Proteomes" id="UP000199288"/>
    </source>
</evidence>
<sequence>MDTAPLTLDADHARAWLAEALRALAAVRTKVDALNVFPVPDADTGTNVVLTVTAGARAAQRVGDDADLSTLTTAMAKGALWGARGNSGIILSQAFQALARTFAGLSTAGPTDLIRALDAIAIAAHDAVADPVEGTIITVARDVAEAVVNLPIDATLRDVAATAHAAGIDSLSRTGQLLGKEIGTAVSIDAGAASYVVLLDTLAEALGASDRDPIPWNLADDASAPHEAPAGEGEFEVMYVTKTDRRYAQELRSKLRAVGYSVAVVAGQDDYWHVHVHLDEPTQALPTSPVEQVLVRHLQAPATRFGLVATTTGVGLLDELARCGAVTALNPSRAALIKAVIDTGATDVTILPASEQLAELARLVATDPEVSSEGIEVSVAPTDCDPLVFAVCTEWGIARLMNSDVHPLDLAQACDAEVEIHEITASASADPERLVQRALQTFSSAEGEVVTLFVGESIAASRLARSMARALAALGIEVYECAAGQPRPDVWVLNHG</sequence>
<name>A0A1H4C2B3_9ACTO</name>
<gene>
    <name evidence="2" type="ORF">SAMN02910418_01844</name>
</gene>
<dbReference type="GO" id="GO:0004371">
    <property type="term" value="F:glycerone kinase activity"/>
    <property type="evidence" value="ECO:0007669"/>
    <property type="project" value="InterPro"/>
</dbReference>
<dbReference type="GO" id="GO:0006071">
    <property type="term" value="P:glycerol metabolic process"/>
    <property type="evidence" value="ECO:0007669"/>
    <property type="project" value="InterPro"/>
</dbReference>
<dbReference type="InterPro" id="IPR050270">
    <property type="entry name" value="DegV_domain_contain"/>
</dbReference>
<dbReference type="SMART" id="SM01121">
    <property type="entry name" value="Dak1_2"/>
    <property type="match status" value="1"/>
</dbReference>
<dbReference type="SUPFAM" id="SSF101473">
    <property type="entry name" value="DhaL-like"/>
    <property type="match status" value="1"/>
</dbReference>
<dbReference type="InterPro" id="IPR004007">
    <property type="entry name" value="DhaL_dom"/>
</dbReference>
<dbReference type="InterPro" id="IPR048394">
    <property type="entry name" value="FakA-like_M"/>
</dbReference>
<dbReference type="RefSeq" id="WP_092565194.1">
    <property type="nucleotide sequence ID" value="NZ_FNQV01000011.1"/>
</dbReference>
<accession>A0A1H4C2B3</accession>
<dbReference type="Gene3D" id="1.25.40.340">
    <property type="match status" value="1"/>
</dbReference>
<proteinExistence type="predicted"/>
<feature type="domain" description="DhaL" evidence="1">
    <location>
        <begin position="11"/>
        <end position="204"/>
    </location>
</feature>
<reference evidence="3" key="1">
    <citation type="submission" date="2016-10" db="EMBL/GenBank/DDBJ databases">
        <authorList>
            <person name="Varghese N."/>
            <person name="Submissions S."/>
        </authorList>
    </citation>
    <scope>NUCLEOTIDE SEQUENCE [LARGE SCALE GENOMIC DNA]</scope>
    <source>
        <strain evidence="3">KPR-1</strain>
    </source>
</reference>
<keyword evidence="3" id="KW-1185">Reference proteome</keyword>
<dbReference type="SMART" id="SM01120">
    <property type="entry name" value="Dak2"/>
    <property type="match status" value="1"/>
</dbReference>
<dbReference type="InterPro" id="IPR036117">
    <property type="entry name" value="DhaL_dom_sf"/>
</dbReference>
<dbReference type="PANTHER" id="PTHR33434">
    <property type="entry name" value="DEGV DOMAIN-CONTAINING PROTEIN DR_1986-RELATED"/>
    <property type="match status" value="1"/>
</dbReference>